<gene>
    <name evidence="4" type="ORF">AL504_02105</name>
</gene>
<dbReference type="PANTHER" id="PTHR43877">
    <property type="entry name" value="AMINOALKYLPHOSPHONATE N-ACETYLTRANSFERASE-RELATED-RELATED"/>
    <property type="match status" value="1"/>
</dbReference>
<organism evidence="4 5">
    <name type="scientific">Alcaligenes xylosoxydans xylosoxydans</name>
    <name type="common">Achromobacter xylosoxidans</name>
    <dbReference type="NCBI Taxonomy" id="85698"/>
    <lineage>
        <taxon>Bacteria</taxon>
        <taxon>Pseudomonadati</taxon>
        <taxon>Pseudomonadota</taxon>
        <taxon>Betaproteobacteria</taxon>
        <taxon>Burkholderiales</taxon>
        <taxon>Alcaligenaceae</taxon>
        <taxon>Achromobacter</taxon>
    </lineage>
</organism>
<name>A0A0X8NV56_ALCXX</name>
<dbReference type="PROSITE" id="PS51186">
    <property type="entry name" value="GNAT"/>
    <property type="match status" value="1"/>
</dbReference>
<accession>A0A0X8NV56</accession>
<dbReference type="GO" id="GO:0016747">
    <property type="term" value="F:acyltransferase activity, transferring groups other than amino-acyl groups"/>
    <property type="evidence" value="ECO:0007669"/>
    <property type="project" value="InterPro"/>
</dbReference>
<evidence type="ECO:0000313" key="4">
    <source>
        <dbReference type="EMBL" id="AMG34951.1"/>
    </source>
</evidence>
<evidence type="ECO:0000259" key="3">
    <source>
        <dbReference type="PROSITE" id="PS51186"/>
    </source>
</evidence>
<dbReference type="EMBL" id="CP014060">
    <property type="protein sequence ID" value="AMG34951.1"/>
    <property type="molecule type" value="Genomic_DNA"/>
</dbReference>
<dbReference type="SUPFAM" id="SSF55729">
    <property type="entry name" value="Acyl-CoA N-acyltransferases (Nat)"/>
    <property type="match status" value="1"/>
</dbReference>
<keyword evidence="2" id="KW-0012">Acyltransferase</keyword>
<dbReference type="InterPro" id="IPR000182">
    <property type="entry name" value="GNAT_dom"/>
</dbReference>
<dbReference type="InterPro" id="IPR050832">
    <property type="entry name" value="Bact_Acetyltransf"/>
</dbReference>
<protein>
    <submittedName>
        <fullName evidence="4">GNAT family N-acetyltransferase</fullName>
    </submittedName>
</protein>
<evidence type="ECO:0000313" key="5">
    <source>
        <dbReference type="Proteomes" id="UP000060602"/>
    </source>
</evidence>
<keyword evidence="1 4" id="KW-0808">Transferase</keyword>
<reference evidence="5" key="1">
    <citation type="submission" date="2015-12" db="EMBL/GenBank/DDBJ databases">
        <title>FDA dAtabase for Regulatory Grade micrObial Sequences (FDA-ARGOS): Supporting development and validation of Infectious Disease Dx tests.</title>
        <authorList>
            <person name="Case J."/>
            <person name="Tallon L."/>
            <person name="Sadzewicz L."/>
            <person name="Sengamalay N."/>
            <person name="Ott S."/>
            <person name="Godinez A."/>
            <person name="Nagaraj S."/>
            <person name="Nadendla S."/>
            <person name="Sichtig H."/>
        </authorList>
    </citation>
    <scope>NUCLEOTIDE SEQUENCE [LARGE SCALE GENOMIC DNA]</scope>
    <source>
        <strain evidence="5">FDAARGOS_147</strain>
    </source>
</reference>
<sequence length="142" mass="15700">MIIRNAEVGDSADIVELLAQLGYPGTQGFVPEKIERLLGHRDAELLVAEDGGQLLGFIGLHFMVQLALPGDFCRITYFCVSDAARGSGVGRALEEAAAALALGRGCDRIEVHCHERRADAHRFYYRQGYEESPKYLMKSCRL</sequence>
<evidence type="ECO:0000256" key="2">
    <source>
        <dbReference type="ARBA" id="ARBA00023315"/>
    </source>
</evidence>
<dbReference type="AlphaFoldDB" id="A0A0X8NV56"/>
<dbReference type="Pfam" id="PF00583">
    <property type="entry name" value="Acetyltransf_1"/>
    <property type="match status" value="1"/>
</dbReference>
<dbReference type="InterPro" id="IPR016181">
    <property type="entry name" value="Acyl_CoA_acyltransferase"/>
</dbReference>
<dbReference type="Gene3D" id="3.40.630.30">
    <property type="match status" value="1"/>
</dbReference>
<feature type="domain" description="N-acetyltransferase" evidence="3">
    <location>
        <begin position="1"/>
        <end position="142"/>
    </location>
</feature>
<evidence type="ECO:0000256" key="1">
    <source>
        <dbReference type="ARBA" id="ARBA00022679"/>
    </source>
</evidence>
<proteinExistence type="predicted"/>
<dbReference type="PANTHER" id="PTHR43877:SF2">
    <property type="entry name" value="AMINOALKYLPHOSPHONATE N-ACETYLTRANSFERASE-RELATED"/>
    <property type="match status" value="1"/>
</dbReference>
<dbReference type="RefSeq" id="WP_061071016.1">
    <property type="nucleotide sequence ID" value="NZ_CP014060.2"/>
</dbReference>
<dbReference type="CDD" id="cd04301">
    <property type="entry name" value="NAT_SF"/>
    <property type="match status" value="1"/>
</dbReference>
<dbReference type="Proteomes" id="UP000060602">
    <property type="component" value="Chromosome"/>
</dbReference>